<feature type="compositionally biased region" description="Low complexity" evidence="1">
    <location>
        <begin position="1"/>
        <end position="32"/>
    </location>
</feature>
<feature type="compositionally biased region" description="Acidic residues" evidence="1">
    <location>
        <begin position="570"/>
        <end position="597"/>
    </location>
</feature>
<gene>
    <name evidence="2" type="ORF">BQ2448_3373</name>
</gene>
<reference evidence="3" key="1">
    <citation type="submission" date="2016-09" db="EMBL/GenBank/DDBJ databases">
        <authorList>
            <person name="Jeantristanb JTB J.-T."/>
            <person name="Ricardo R."/>
        </authorList>
    </citation>
    <scope>NUCLEOTIDE SEQUENCE [LARGE SCALE GENOMIC DNA]</scope>
</reference>
<dbReference type="OrthoDB" id="2537983at2759"/>
<dbReference type="EMBL" id="FMSP01000006">
    <property type="protein sequence ID" value="SCV70611.1"/>
    <property type="molecule type" value="Genomic_DNA"/>
</dbReference>
<sequence length="740" mass="82772">MHKAAIITPRASTASASASATASSSSASRGSRAPPPRSNSLLDAFSRQSQRTTSALKMRPDHSRRRVERGDSDAESMGSCDDDDDHPQARRPNSSHLWRERRRRRDPQSSRHTETSLSGLGKKILLQSRRNPSDAHEGTPSTHLARSILNPSTKRRGPRLSFDDDSHENDDDDEMMMLGEEMRRKKNRVWEGARGQLDLIPMQDWEDDRAREEKDRGWTSMGPGSTLAKGRGKKPLEMLGDNQNVGNRHRAQESKKFRSENDDRPISASPSEPDTENDELFPPITRSNHHMESQRSFADSSESDAGEYLQQRLVGGAGEDLVPSSSSNGDILVCDSDEETVDQLAYQFGRGGVDDSGFAEYNDDQGDEGRCDEQGELGMILPSSQPRSDEATLLDPAKKKGMTLERSESSILMPPPPVPVRHQARGASALAVKANEVVPSRPKEQNSFEEIETQWALHSPIKARPSSIPSIIPNRPSTWSSLDAAWQGARPLTPPPPPEPRQANLFEFFPKTQQVGRGEDDEDDEDLVIADSQPGSSIPLGQMRAFQAALITTREMGRKTVRCGEGLGGIDEEEEEEIKEEEEEEEEEEEVMGEVEVEVPSSDQEDGPWSPLGSPVRMRFPRCGMGKEVEVVQLQEEEEEEDQHIFEGKVEYEEEEEELETVLLDLPPLPSFPPSSQMSSTQRDRIKSRAGTVEREEQGVEEQGEREETQWESYWTLETVEPSPFHALMDDDDEDEEDEL</sequence>
<feature type="compositionally biased region" description="Acidic residues" evidence="1">
    <location>
        <begin position="163"/>
        <end position="173"/>
    </location>
</feature>
<accession>A0A238FES9</accession>
<feature type="region of interest" description="Disordered" evidence="1">
    <location>
        <begin position="349"/>
        <end position="370"/>
    </location>
</feature>
<dbReference type="Proteomes" id="UP000198372">
    <property type="component" value="Unassembled WGS sequence"/>
</dbReference>
<evidence type="ECO:0000313" key="2">
    <source>
        <dbReference type="EMBL" id="SCV70611.1"/>
    </source>
</evidence>
<feature type="region of interest" description="Disordered" evidence="1">
    <location>
        <begin position="198"/>
        <end position="332"/>
    </location>
</feature>
<keyword evidence="3" id="KW-1185">Reference proteome</keyword>
<organism evidence="2 3">
    <name type="scientific">Microbotryum intermedium</name>
    <dbReference type="NCBI Taxonomy" id="269621"/>
    <lineage>
        <taxon>Eukaryota</taxon>
        <taxon>Fungi</taxon>
        <taxon>Dikarya</taxon>
        <taxon>Basidiomycota</taxon>
        <taxon>Pucciniomycotina</taxon>
        <taxon>Microbotryomycetes</taxon>
        <taxon>Microbotryales</taxon>
        <taxon>Microbotryaceae</taxon>
        <taxon>Microbotryum</taxon>
    </lineage>
</organism>
<feature type="region of interest" description="Disordered" evidence="1">
    <location>
        <begin position="514"/>
        <end position="539"/>
    </location>
</feature>
<evidence type="ECO:0000313" key="3">
    <source>
        <dbReference type="Proteomes" id="UP000198372"/>
    </source>
</evidence>
<proteinExistence type="predicted"/>
<feature type="region of interest" description="Disordered" evidence="1">
    <location>
        <begin position="400"/>
        <end position="425"/>
    </location>
</feature>
<feature type="compositionally biased region" description="Acidic residues" evidence="1">
    <location>
        <begin position="730"/>
        <end position="740"/>
    </location>
</feature>
<feature type="compositionally biased region" description="Basic and acidic residues" evidence="1">
    <location>
        <begin position="208"/>
        <end position="217"/>
    </location>
</feature>
<protein>
    <submittedName>
        <fullName evidence="2">BQ2448_3373 protein</fullName>
    </submittedName>
</protein>
<feature type="compositionally biased region" description="Basic and acidic residues" evidence="1">
    <location>
        <begin position="250"/>
        <end position="265"/>
    </location>
</feature>
<evidence type="ECO:0000256" key="1">
    <source>
        <dbReference type="SAM" id="MobiDB-lite"/>
    </source>
</evidence>
<feature type="region of interest" description="Disordered" evidence="1">
    <location>
        <begin position="562"/>
        <end position="616"/>
    </location>
</feature>
<feature type="region of interest" description="Disordered" evidence="1">
    <location>
        <begin position="665"/>
        <end position="740"/>
    </location>
</feature>
<feature type="compositionally biased region" description="Acidic residues" evidence="1">
    <location>
        <begin position="519"/>
        <end position="528"/>
    </location>
</feature>
<name>A0A238FES9_9BASI</name>
<feature type="compositionally biased region" description="Polar residues" evidence="1">
    <location>
        <begin position="139"/>
        <end position="152"/>
    </location>
</feature>
<dbReference type="AlphaFoldDB" id="A0A238FES9"/>
<feature type="compositionally biased region" description="Polar residues" evidence="1">
    <location>
        <begin position="46"/>
        <end position="55"/>
    </location>
</feature>
<feature type="region of interest" description="Disordered" evidence="1">
    <location>
        <begin position="1"/>
        <end position="173"/>
    </location>
</feature>
<feature type="compositionally biased region" description="Basic and acidic residues" evidence="1">
    <location>
        <begin position="682"/>
        <end position="698"/>
    </location>
</feature>